<reference evidence="1 2" key="1">
    <citation type="submission" date="2019-03" db="EMBL/GenBank/DDBJ databases">
        <title>Genomic Encyclopedia of Type Strains, Phase IV (KMG-IV): sequencing the most valuable type-strain genomes for metagenomic binning, comparative biology and taxonomic classification.</title>
        <authorList>
            <person name="Goeker M."/>
        </authorList>
    </citation>
    <scope>NUCLEOTIDE SEQUENCE [LARGE SCALE GENOMIC DNA]</scope>
    <source>
        <strain evidence="1 2">DSM 22958</strain>
    </source>
</reference>
<sequence>MPSLNSVEPPKDERSFGEVTFNYASHDGRFVIGASRWAFETHWSANASGSAHLYNDPPGIDGVAIAEGAAAISQVTPDVVSAADFTTRNRTPKVGQVALLRNTVGFYAALQPLEIKYSSAPSGNTMRLRFAIQTDHTTDFSPFASTFDDRQALVDQLLTAAADAERALEAVPTEQRYPSAGAGGIGHNQPPAEFAITEDDRAETLAAIAVVRQEAVSASPSTSRLRSAGHAIARVAGKVARWIAGKADTAAEELAKMVGKTAGIAVVGVVANTWLPLQANLTKLVAALGKFLG</sequence>
<comment type="caution">
    <text evidence="1">The sequence shown here is derived from an EMBL/GenBank/DDBJ whole genome shotgun (WGS) entry which is preliminary data.</text>
</comment>
<keyword evidence="2" id="KW-1185">Reference proteome</keyword>
<evidence type="ECO:0000313" key="2">
    <source>
        <dbReference type="Proteomes" id="UP000294881"/>
    </source>
</evidence>
<organism evidence="1 2">
    <name type="scientific">Camelimonas lactis</name>
    <dbReference type="NCBI Taxonomy" id="659006"/>
    <lineage>
        <taxon>Bacteria</taxon>
        <taxon>Pseudomonadati</taxon>
        <taxon>Pseudomonadota</taxon>
        <taxon>Alphaproteobacteria</taxon>
        <taxon>Hyphomicrobiales</taxon>
        <taxon>Chelatococcaceae</taxon>
        <taxon>Camelimonas</taxon>
    </lineage>
</organism>
<dbReference type="OrthoDB" id="7597224at2"/>
<evidence type="ECO:0000313" key="1">
    <source>
        <dbReference type="EMBL" id="TCO16261.1"/>
    </source>
</evidence>
<name>A0A4R2GYA2_9HYPH</name>
<dbReference type="Proteomes" id="UP000294881">
    <property type="component" value="Unassembled WGS sequence"/>
</dbReference>
<dbReference type="RefSeq" id="WP_132002441.1">
    <property type="nucleotide sequence ID" value="NZ_JBHUNN010000002.1"/>
</dbReference>
<dbReference type="EMBL" id="SLWL01000001">
    <property type="protein sequence ID" value="TCO16261.1"/>
    <property type="molecule type" value="Genomic_DNA"/>
</dbReference>
<dbReference type="AlphaFoldDB" id="A0A4R2GYA2"/>
<protein>
    <submittedName>
        <fullName evidence="1">Uncharacterized protein</fullName>
    </submittedName>
</protein>
<gene>
    <name evidence="1" type="ORF">EV666_101516</name>
</gene>
<accession>A0A4R2GYA2</accession>
<proteinExistence type="predicted"/>